<keyword evidence="3" id="KW-0804">Transcription</keyword>
<gene>
    <name evidence="6" type="primary">fnr</name>
    <name evidence="6" type="ORF">ACFOEV_02555</name>
</gene>
<accession>A0ABV7LJZ2</accession>
<dbReference type="CDD" id="cd00092">
    <property type="entry name" value="HTH_CRP"/>
    <property type="match status" value="1"/>
</dbReference>
<dbReference type="SUPFAM" id="SSF46785">
    <property type="entry name" value="Winged helix' DNA-binding domain"/>
    <property type="match status" value="1"/>
</dbReference>
<dbReference type="InterPro" id="IPR014710">
    <property type="entry name" value="RmlC-like_jellyroll"/>
</dbReference>
<dbReference type="EMBL" id="JBHRUG010000003">
    <property type="protein sequence ID" value="MFC3282491.1"/>
    <property type="molecule type" value="Genomic_DNA"/>
</dbReference>
<dbReference type="Gene3D" id="2.60.120.10">
    <property type="entry name" value="Jelly Rolls"/>
    <property type="match status" value="1"/>
</dbReference>
<dbReference type="PANTHER" id="PTHR24567:SF75">
    <property type="entry name" value="FUMARATE AND NITRATE REDUCTION REGULATORY PROTEIN"/>
    <property type="match status" value="1"/>
</dbReference>
<name>A0ABV7LJZ2_9GAMM</name>
<dbReference type="PROSITE" id="PS50042">
    <property type="entry name" value="CNMP_BINDING_3"/>
    <property type="match status" value="1"/>
</dbReference>
<keyword evidence="7" id="KW-1185">Reference proteome</keyword>
<dbReference type="NCBIfam" id="NF008365">
    <property type="entry name" value="PRK11161.1"/>
    <property type="match status" value="1"/>
</dbReference>
<proteinExistence type="predicted"/>
<evidence type="ECO:0000259" key="5">
    <source>
        <dbReference type="PROSITE" id="PS51063"/>
    </source>
</evidence>
<dbReference type="RefSeq" id="WP_386771300.1">
    <property type="nucleotide sequence ID" value="NZ_JBHRUG010000003.1"/>
</dbReference>
<evidence type="ECO:0000256" key="3">
    <source>
        <dbReference type="ARBA" id="ARBA00023163"/>
    </source>
</evidence>
<evidence type="ECO:0000256" key="2">
    <source>
        <dbReference type="ARBA" id="ARBA00023125"/>
    </source>
</evidence>
<dbReference type="Proteomes" id="UP001595579">
    <property type="component" value="Unassembled WGS sequence"/>
</dbReference>
<dbReference type="InterPro" id="IPR050397">
    <property type="entry name" value="Env_Response_Regulators"/>
</dbReference>
<feature type="domain" description="HTH crp-type" evidence="5">
    <location>
        <begin position="162"/>
        <end position="235"/>
    </location>
</feature>
<dbReference type="InterPro" id="IPR036390">
    <property type="entry name" value="WH_DNA-bd_sf"/>
</dbReference>
<comment type="caution">
    <text evidence="6">The sequence shown here is derived from an EMBL/GenBank/DDBJ whole genome shotgun (WGS) entry which is preliminary data.</text>
</comment>
<keyword evidence="2" id="KW-0238">DNA-binding</keyword>
<dbReference type="PRINTS" id="PR00034">
    <property type="entry name" value="HTHCRP"/>
</dbReference>
<sequence length="254" mass="28548">MTNSTRVSRIVSREVADCQTCHLRALCVPQGLPLKDIAELNGIAPPLAPLKKHDALFRQGMPFTSLFAVRSGSLKQVTTTYTNEHLVTGFFLPGDLVGLDAIAEECYPGSAVALETTTVCELPFERLNELSLRIPALRQRIYRDLSQEVHNERLMQRLLLNRTAEARLARFLLTMSASFRRRGYSPYRFQLAMTRGDIGNYLGLSLETVSRTLTRYQQHELVVIRGHDFHLCDMKALTRLSEACGRQGAAQQPS</sequence>
<dbReference type="SUPFAM" id="SSF51206">
    <property type="entry name" value="cAMP-binding domain-like"/>
    <property type="match status" value="1"/>
</dbReference>
<dbReference type="InterPro" id="IPR012318">
    <property type="entry name" value="HTH_CRP"/>
</dbReference>
<dbReference type="InterPro" id="IPR018490">
    <property type="entry name" value="cNMP-bd_dom_sf"/>
</dbReference>
<dbReference type="Pfam" id="PF00027">
    <property type="entry name" value="cNMP_binding"/>
    <property type="match status" value="1"/>
</dbReference>
<dbReference type="InterPro" id="IPR036388">
    <property type="entry name" value="WH-like_DNA-bd_sf"/>
</dbReference>
<organism evidence="6 7">
    <name type="scientific">Litchfieldella rifensis</name>
    <dbReference type="NCBI Taxonomy" id="762643"/>
    <lineage>
        <taxon>Bacteria</taxon>
        <taxon>Pseudomonadati</taxon>
        <taxon>Pseudomonadota</taxon>
        <taxon>Gammaproteobacteria</taxon>
        <taxon>Oceanospirillales</taxon>
        <taxon>Halomonadaceae</taxon>
        <taxon>Litchfieldella</taxon>
    </lineage>
</organism>
<dbReference type="Pfam" id="PF13545">
    <property type="entry name" value="HTH_Crp_2"/>
    <property type="match status" value="1"/>
</dbReference>
<evidence type="ECO:0000259" key="4">
    <source>
        <dbReference type="PROSITE" id="PS50042"/>
    </source>
</evidence>
<dbReference type="SMART" id="SM00100">
    <property type="entry name" value="cNMP"/>
    <property type="match status" value="1"/>
</dbReference>
<dbReference type="SMART" id="SM00419">
    <property type="entry name" value="HTH_CRP"/>
    <property type="match status" value="1"/>
</dbReference>
<reference evidence="7" key="1">
    <citation type="journal article" date="2019" name="Int. J. Syst. Evol. Microbiol.">
        <title>The Global Catalogue of Microorganisms (GCM) 10K type strain sequencing project: providing services to taxonomists for standard genome sequencing and annotation.</title>
        <authorList>
            <consortium name="The Broad Institute Genomics Platform"/>
            <consortium name="The Broad Institute Genome Sequencing Center for Infectious Disease"/>
            <person name="Wu L."/>
            <person name="Ma J."/>
        </authorList>
    </citation>
    <scope>NUCLEOTIDE SEQUENCE [LARGE SCALE GENOMIC DNA]</scope>
    <source>
        <strain evidence="7">CECT 7698</strain>
    </source>
</reference>
<evidence type="ECO:0000313" key="6">
    <source>
        <dbReference type="EMBL" id="MFC3282491.1"/>
    </source>
</evidence>
<dbReference type="InterPro" id="IPR000595">
    <property type="entry name" value="cNMP-bd_dom"/>
</dbReference>
<dbReference type="PROSITE" id="PS51063">
    <property type="entry name" value="HTH_CRP_2"/>
    <property type="match status" value="1"/>
</dbReference>
<keyword evidence="1" id="KW-0805">Transcription regulation</keyword>
<protein>
    <submittedName>
        <fullName evidence="6">Fumarate/nitrate reduction transcriptional regulator Fnr</fullName>
    </submittedName>
</protein>
<evidence type="ECO:0000256" key="1">
    <source>
        <dbReference type="ARBA" id="ARBA00023015"/>
    </source>
</evidence>
<feature type="domain" description="Cyclic nucleotide-binding" evidence="4">
    <location>
        <begin position="54"/>
        <end position="148"/>
    </location>
</feature>
<dbReference type="PANTHER" id="PTHR24567">
    <property type="entry name" value="CRP FAMILY TRANSCRIPTIONAL REGULATORY PROTEIN"/>
    <property type="match status" value="1"/>
</dbReference>
<dbReference type="CDD" id="cd00038">
    <property type="entry name" value="CAP_ED"/>
    <property type="match status" value="1"/>
</dbReference>
<dbReference type="Gene3D" id="1.10.10.10">
    <property type="entry name" value="Winged helix-like DNA-binding domain superfamily/Winged helix DNA-binding domain"/>
    <property type="match status" value="1"/>
</dbReference>
<evidence type="ECO:0000313" key="7">
    <source>
        <dbReference type="Proteomes" id="UP001595579"/>
    </source>
</evidence>